<dbReference type="GO" id="GO:0030247">
    <property type="term" value="F:polysaccharide binding"/>
    <property type="evidence" value="ECO:0007669"/>
    <property type="project" value="UniProtKB-UniRule"/>
</dbReference>
<dbReference type="InterPro" id="IPR045690">
    <property type="entry name" value="DUF6055"/>
</dbReference>
<keyword evidence="6" id="KW-1185">Reference proteome</keyword>
<dbReference type="InterPro" id="IPR001919">
    <property type="entry name" value="CBD2"/>
</dbReference>
<dbReference type="Gene3D" id="2.60.40.290">
    <property type="match status" value="1"/>
</dbReference>
<dbReference type="RefSeq" id="WP_146845535.1">
    <property type="nucleotide sequence ID" value="NZ_BJWH01000006.1"/>
</dbReference>
<gene>
    <name evidence="5" type="ORF">CTE05_15310</name>
</gene>
<feature type="region of interest" description="Disordered" evidence="3">
    <location>
        <begin position="609"/>
        <end position="667"/>
    </location>
</feature>
<dbReference type="InterPro" id="IPR011004">
    <property type="entry name" value="Trimer_LpxA-like_sf"/>
</dbReference>
<proteinExistence type="predicted"/>
<reference evidence="5 6" key="1">
    <citation type="submission" date="2019-07" db="EMBL/GenBank/DDBJ databases">
        <title>Whole genome shotgun sequence of Cellulomonas terrae NBRC 100819.</title>
        <authorList>
            <person name="Hosoyama A."/>
            <person name="Uohara A."/>
            <person name="Ohji S."/>
            <person name="Ichikawa N."/>
        </authorList>
    </citation>
    <scope>NUCLEOTIDE SEQUENCE [LARGE SCALE GENOMIC DNA]</scope>
    <source>
        <strain evidence="5 6">NBRC 100819</strain>
    </source>
</reference>
<evidence type="ECO:0000256" key="2">
    <source>
        <dbReference type="ARBA" id="ARBA00023295"/>
    </source>
</evidence>
<protein>
    <recommendedName>
        <fullName evidence="4">CBM2 domain-containing protein</fullName>
    </recommendedName>
</protein>
<keyword evidence="2" id="KW-0326">Glycosidase</keyword>
<organism evidence="5 6">
    <name type="scientific">Cellulomonas terrae</name>
    <dbReference type="NCBI Taxonomy" id="311234"/>
    <lineage>
        <taxon>Bacteria</taxon>
        <taxon>Bacillati</taxon>
        <taxon>Actinomycetota</taxon>
        <taxon>Actinomycetes</taxon>
        <taxon>Micrococcales</taxon>
        <taxon>Cellulomonadaceae</taxon>
        <taxon>Cellulomonas</taxon>
    </lineage>
</organism>
<dbReference type="SUPFAM" id="SSF49384">
    <property type="entry name" value="Carbohydrate-binding domain"/>
    <property type="match status" value="1"/>
</dbReference>
<accession>A0A511JJ60</accession>
<dbReference type="OrthoDB" id="9802005at2"/>
<comment type="caution">
    <text evidence="5">The sequence shown here is derived from an EMBL/GenBank/DDBJ whole genome shotgun (WGS) entry which is preliminary data.</text>
</comment>
<dbReference type="InterPro" id="IPR008965">
    <property type="entry name" value="CBM2/CBM3_carb-bd_dom_sf"/>
</dbReference>
<dbReference type="GO" id="GO:0004553">
    <property type="term" value="F:hydrolase activity, hydrolyzing O-glycosyl compounds"/>
    <property type="evidence" value="ECO:0007669"/>
    <property type="project" value="InterPro"/>
</dbReference>
<evidence type="ECO:0000313" key="6">
    <source>
        <dbReference type="Proteomes" id="UP000321049"/>
    </source>
</evidence>
<dbReference type="GO" id="GO:0005975">
    <property type="term" value="P:carbohydrate metabolic process"/>
    <property type="evidence" value="ECO:0007669"/>
    <property type="project" value="InterPro"/>
</dbReference>
<sequence>MGRWGRGAVAAVVVLGFLAAGIGVGSAVRHLRADKTVVVPAAWEAAWKDASVREGQDVILAWGDRAGADPTRAPAELRFDAARAVAQLDALYALDVHDLDVVDEDGAIGRHKILVVVDGTWSTGPGAPASTVVVPQSGGLARSERGATGSVVDGVGVLRVDVPSLTARGHESATAPVTDEPALVGGSEFDPSWELARGFAEVVQGFAALDTPGGFASDDAATFWSASAAYLATVAAPGGIGNPADLVRSPQLHWSSPRLGDGSWLLLQYLAERDGEQLLGTMWREAQEGEDPLTTYKRLTGLSQADLNRRVAEYALRTVTWDFMDRSAIAAGVDQLDPVLLADRTTPVEAVEGDPGHYRVLDAFAPSDYGFTIVRLQPDPGVRDIHVRVRAHDVAADAGLSFGFVAMRGDVPRYSPVTESLDEQVQLTLRTGENEAYLVVVGTPTVNHRHGAAEAYGDVARYPYEFRVSGATVADDPPDPATTGGHRHVNGGGFVDDLATVDPTAYVGPDAVVRGDARVLDGARIEGRAWVEAGAVVEDEAVVRDVAIVRSGAHLSGTTLVAGDAVVGFTCSAGSYATFDPARWCDGRVVPSDRYRVATPFAAADLLLTDVPGPTATPTPAPSAPTETPTPTPTPRPATSATPRPHQPTSQPDPTVGGVEPPEPIPASACSATYTVVNHWSSEGQNWFQVEVVVTAGSSGVEGWAVSWALPQGVQVTNVWNARLGTSGSTATAENMSYNGSLRDGGTTTFGFHQTGPADSGLLVPQVSCTRTR</sequence>
<feature type="domain" description="CBM2" evidence="4">
    <location>
        <begin position="663"/>
        <end position="772"/>
    </location>
</feature>
<dbReference type="AlphaFoldDB" id="A0A511JJ60"/>
<dbReference type="SMART" id="SM00637">
    <property type="entry name" value="CBD_II"/>
    <property type="match status" value="1"/>
</dbReference>
<keyword evidence="1" id="KW-0378">Hydrolase</keyword>
<evidence type="ECO:0000256" key="3">
    <source>
        <dbReference type="SAM" id="MobiDB-lite"/>
    </source>
</evidence>
<dbReference type="Pfam" id="PF19527">
    <property type="entry name" value="DUF6055"/>
    <property type="match status" value="2"/>
</dbReference>
<name>A0A511JJ60_9CELL</name>
<feature type="compositionally biased region" description="Pro residues" evidence="3">
    <location>
        <begin position="615"/>
        <end position="636"/>
    </location>
</feature>
<dbReference type="Proteomes" id="UP000321049">
    <property type="component" value="Unassembled WGS sequence"/>
</dbReference>
<evidence type="ECO:0000256" key="1">
    <source>
        <dbReference type="ARBA" id="ARBA00022801"/>
    </source>
</evidence>
<evidence type="ECO:0000259" key="4">
    <source>
        <dbReference type="PROSITE" id="PS51173"/>
    </source>
</evidence>
<dbReference type="Gene3D" id="2.160.10.10">
    <property type="entry name" value="Hexapeptide repeat proteins"/>
    <property type="match status" value="1"/>
</dbReference>
<dbReference type="Pfam" id="PF00553">
    <property type="entry name" value="CBM_2"/>
    <property type="match status" value="1"/>
</dbReference>
<dbReference type="SUPFAM" id="SSF51161">
    <property type="entry name" value="Trimeric LpxA-like enzymes"/>
    <property type="match status" value="1"/>
</dbReference>
<dbReference type="EMBL" id="BJWH01000006">
    <property type="protein sequence ID" value="GEL97984.1"/>
    <property type="molecule type" value="Genomic_DNA"/>
</dbReference>
<dbReference type="PROSITE" id="PS51173">
    <property type="entry name" value="CBM2"/>
    <property type="match status" value="1"/>
</dbReference>
<dbReference type="InterPro" id="IPR012291">
    <property type="entry name" value="CBM2_carb-bd_dom_sf"/>
</dbReference>
<evidence type="ECO:0000313" key="5">
    <source>
        <dbReference type="EMBL" id="GEL97984.1"/>
    </source>
</evidence>